<dbReference type="AlphaFoldDB" id="A0A4Q1ARX5"/>
<dbReference type="RefSeq" id="WP_129062153.1">
    <property type="nucleotide sequence ID" value="NZ_NXIE01000004.1"/>
</dbReference>
<feature type="domain" description="Acyltransferase 3" evidence="2">
    <location>
        <begin position="11"/>
        <end position="347"/>
    </location>
</feature>
<accession>A0A4Q1ARX5</accession>
<keyword evidence="4" id="KW-0808">Transferase</keyword>
<keyword evidence="1" id="KW-1133">Transmembrane helix</keyword>
<evidence type="ECO:0000259" key="3">
    <source>
        <dbReference type="Pfam" id="PF19040"/>
    </source>
</evidence>
<dbReference type="GO" id="GO:0016020">
    <property type="term" value="C:membrane"/>
    <property type="evidence" value="ECO:0007669"/>
    <property type="project" value="TreeGrafter"/>
</dbReference>
<feature type="transmembrane region" description="Helical" evidence="1">
    <location>
        <begin position="146"/>
        <end position="164"/>
    </location>
</feature>
<dbReference type="Pfam" id="PF19040">
    <property type="entry name" value="SGNH"/>
    <property type="match status" value="1"/>
</dbReference>
<sequence length="666" mass="76826">MTNTYKLGYIKSIDSLRAFAVLSVMLYHLYPKALPGGFTGVDVFFVISGYVVSSSLFKNYNSNFFKFTLDFYSRRIIRLIPVFLVFVLFSTLITVLFIPSSWLSDTINKTGLASLFGLSNFALVWYNDGYFSPRIEFNPFVHTWSLAVEEQFYIVFPLIFFLWYKFQSSSKKIISLGLRYLLPLLLVLSLIYSYYETSANPQHAFYLLFSRFWELALGAFLFKLHSSNKLVNHSTNINKLFLLTGIILITIGFVFSKSNSFPFPWAIAPVFGTVFMIIAFVHKSYQNSLFLKVFENPFLTYIGKISYSLYLWHWAIYVFFRWTVGLQTITQMICAALLTIIFAVLSYHFVENYFLKNKTLHRMSSWKIVLSGLLLLALSYFGIKQLFSNQTTLSLSVTKNQTVWYPYPYPSTQKSEKDFSSHTIFVLGDSHTGAYSTMLQQLKDEYKINVFQYSSGGCGVADFHSANISKNPSCLNYINTILKEIEEKAKPNDILFLASLRMVRFCDQYAVFPLNDVLTKLHSKEANENRQIIVNETSTLIQKFHKKNINVLIDAPKPTFFAPAFRCSDWFNKSNPICKGELKVERDFLEQTRQPVINALNTLQSKFPSLIVWDPFPILCPNDTCFAYDNEKPLFFDGDHLSAHGNRVLYPSFSKLIESIIEDKKQ</sequence>
<name>A0A4Q1ARX5_9BACT</name>
<dbReference type="GO" id="GO:0016747">
    <property type="term" value="F:acyltransferase activity, transferring groups other than amino-acyl groups"/>
    <property type="evidence" value="ECO:0007669"/>
    <property type="project" value="InterPro"/>
</dbReference>
<feature type="transmembrane region" description="Helical" evidence="1">
    <location>
        <begin position="301"/>
        <end position="320"/>
    </location>
</feature>
<feature type="transmembrane region" description="Helical" evidence="1">
    <location>
        <begin position="207"/>
        <end position="225"/>
    </location>
</feature>
<organism evidence="4 5">
    <name type="scientific">Halarcobacter mediterraneus</name>
    <dbReference type="NCBI Taxonomy" id="2023153"/>
    <lineage>
        <taxon>Bacteria</taxon>
        <taxon>Pseudomonadati</taxon>
        <taxon>Campylobacterota</taxon>
        <taxon>Epsilonproteobacteria</taxon>
        <taxon>Campylobacterales</taxon>
        <taxon>Arcobacteraceae</taxon>
        <taxon>Halarcobacter</taxon>
    </lineage>
</organism>
<feature type="transmembrane region" description="Helical" evidence="1">
    <location>
        <begin position="237"/>
        <end position="255"/>
    </location>
</feature>
<evidence type="ECO:0000259" key="2">
    <source>
        <dbReference type="Pfam" id="PF01757"/>
    </source>
</evidence>
<dbReference type="PANTHER" id="PTHR23028:SF53">
    <property type="entry name" value="ACYL_TRANSF_3 DOMAIN-CONTAINING PROTEIN"/>
    <property type="match status" value="1"/>
</dbReference>
<dbReference type="SUPFAM" id="SSF52266">
    <property type="entry name" value="SGNH hydrolase"/>
    <property type="match status" value="1"/>
</dbReference>
<keyword evidence="1" id="KW-0812">Transmembrane</keyword>
<keyword evidence="1" id="KW-0472">Membrane</keyword>
<evidence type="ECO:0000313" key="5">
    <source>
        <dbReference type="Proteomes" id="UP000289718"/>
    </source>
</evidence>
<dbReference type="InterPro" id="IPR043968">
    <property type="entry name" value="SGNH"/>
</dbReference>
<feature type="transmembrane region" description="Helical" evidence="1">
    <location>
        <begin position="12"/>
        <end position="30"/>
    </location>
</feature>
<dbReference type="GO" id="GO:0000271">
    <property type="term" value="P:polysaccharide biosynthetic process"/>
    <property type="evidence" value="ECO:0007669"/>
    <property type="project" value="TreeGrafter"/>
</dbReference>
<protein>
    <submittedName>
        <fullName evidence="4">Acyltransferase</fullName>
    </submittedName>
</protein>
<proteinExistence type="predicted"/>
<feature type="transmembrane region" description="Helical" evidence="1">
    <location>
        <begin position="368"/>
        <end position="387"/>
    </location>
</feature>
<dbReference type="InterPro" id="IPR002656">
    <property type="entry name" value="Acyl_transf_3_dom"/>
</dbReference>
<dbReference type="Pfam" id="PF01757">
    <property type="entry name" value="Acyl_transf_3"/>
    <property type="match status" value="1"/>
</dbReference>
<feature type="transmembrane region" description="Helical" evidence="1">
    <location>
        <begin position="37"/>
        <end position="56"/>
    </location>
</feature>
<feature type="transmembrane region" description="Helical" evidence="1">
    <location>
        <begin position="261"/>
        <end position="281"/>
    </location>
</feature>
<dbReference type="PANTHER" id="PTHR23028">
    <property type="entry name" value="ACETYLTRANSFERASE"/>
    <property type="match status" value="1"/>
</dbReference>
<comment type="caution">
    <text evidence="4">The sequence shown here is derived from an EMBL/GenBank/DDBJ whole genome shotgun (WGS) entry which is preliminary data.</text>
</comment>
<feature type="transmembrane region" description="Helical" evidence="1">
    <location>
        <begin position="326"/>
        <end position="347"/>
    </location>
</feature>
<keyword evidence="4" id="KW-0012">Acyltransferase</keyword>
<feature type="transmembrane region" description="Helical" evidence="1">
    <location>
        <begin position="76"/>
        <end position="98"/>
    </location>
</feature>
<feature type="transmembrane region" description="Helical" evidence="1">
    <location>
        <begin position="176"/>
        <end position="195"/>
    </location>
</feature>
<gene>
    <name evidence="4" type="ORF">CP965_11000</name>
</gene>
<keyword evidence="5" id="KW-1185">Reference proteome</keyword>
<reference evidence="4 5" key="1">
    <citation type="submission" date="2017-09" db="EMBL/GenBank/DDBJ databases">
        <title>Genomics of the genus Arcobacter.</title>
        <authorList>
            <person name="Perez-Cataluna A."/>
            <person name="Figueras M.J."/>
            <person name="Salas-Masso N."/>
        </authorList>
    </citation>
    <scope>NUCLEOTIDE SEQUENCE [LARGE SCALE GENOMIC DNA]</scope>
    <source>
        <strain evidence="4 5">F156-34</strain>
    </source>
</reference>
<evidence type="ECO:0000313" key="4">
    <source>
        <dbReference type="EMBL" id="RXK12285.1"/>
    </source>
</evidence>
<evidence type="ECO:0000256" key="1">
    <source>
        <dbReference type="SAM" id="Phobius"/>
    </source>
</evidence>
<dbReference type="InterPro" id="IPR050879">
    <property type="entry name" value="Acyltransferase_3"/>
</dbReference>
<dbReference type="EMBL" id="NXIE01000004">
    <property type="protein sequence ID" value="RXK12285.1"/>
    <property type="molecule type" value="Genomic_DNA"/>
</dbReference>
<feature type="domain" description="SGNH" evidence="3">
    <location>
        <begin position="420"/>
        <end position="654"/>
    </location>
</feature>
<dbReference type="OrthoDB" id="5366155at2"/>
<dbReference type="Proteomes" id="UP000289718">
    <property type="component" value="Unassembled WGS sequence"/>
</dbReference>